<dbReference type="PIRSF" id="PIRSF016661">
    <property type="entry name" value="BioY"/>
    <property type="match status" value="1"/>
</dbReference>
<gene>
    <name evidence="4" type="ORF">ACK2TP_09095</name>
</gene>
<keyword evidence="2" id="KW-1003">Cell membrane</keyword>
<feature type="transmembrane region" description="Helical" evidence="3">
    <location>
        <begin position="180"/>
        <end position="203"/>
    </location>
</feature>
<keyword evidence="3" id="KW-0812">Transmembrane</keyword>
<keyword evidence="3" id="KW-1133">Transmembrane helix</keyword>
<comment type="subcellular location">
    <subcellularLocation>
        <location evidence="2">Cell membrane</location>
        <topology evidence="2">Multi-pass membrane protein</topology>
    </subcellularLocation>
</comment>
<keyword evidence="2 3" id="KW-0472">Membrane</keyword>
<dbReference type="PANTHER" id="PTHR34295">
    <property type="entry name" value="BIOTIN TRANSPORTER BIOY"/>
    <property type="match status" value="1"/>
</dbReference>
<accession>A0ABW9KKT8</accession>
<dbReference type="RefSeq" id="WP_263412576.1">
    <property type="nucleotide sequence ID" value="NZ_BAABBH010000001.1"/>
</dbReference>
<feature type="transmembrane region" description="Helical" evidence="3">
    <location>
        <begin position="72"/>
        <end position="93"/>
    </location>
</feature>
<evidence type="ECO:0000256" key="2">
    <source>
        <dbReference type="PIRNR" id="PIRNR016661"/>
    </source>
</evidence>
<reference evidence="4 5" key="1">
    <citation type="submission" date="2024-12" db="EMBL/GenBank/DDBJ databases">
        <authorList>
            <person name="Lee Y."/>
        </authorList>
    </citation>
    <scope>NUCLEOTIDE SEQUENCE [LARGE SCALE GENOMIC DNA]</scope>
    <source>
        <strain evidence="4 5">03SUJ4</strain>
    </source>
</reference>
<name>A0ABW9KKT8_9BACT</name>
<comment type="similarity">
    <text evidence="1 2">Belongs to the BioY family.</text>
</comment>
<dbReference type="InterPro" id="IPR003784">
    <property type="entry name" value="BioY"/>
</dbReference>
<dbReference type="PANTHER" id="PTHR34295:SF1">
    <property type="entry name" value="BIOTIN TRANSPORTER BIOY"/>
    <property type="match status" value="1"/>
</dbReference>
<feature type="transmembrane region" description="Helical" evidence="3">
    <location>
        <begin position="113"/>
        <end position="137"/>
    </location>
</feature>
<feature type="transmembrane region" description="Helical" evidence="3">
    <location>
        <begin position="40"/>
        <end position="60"/>
    </location>
</feature>
<evidence type="ECO:0000313" key="5">
    <source>
        <dbReference type="Proteomes" id="UP001634747"/>
    </source>
</evidence>
<protein>
    <recommendedName>
        <fullName evidence="2">Biotin transporter</fullName>
    </recommendedName>
</protein>
<dbReference type="Gene3D" id="1.10.1760.20">
    <property type="match status" value="1"/>
</dbReference>
<evidence type="ECO:0000313" key="4">
    <source>
        <dbReference type="EMBL" id="MFN2975918.1"/>
    </source>
</evidence>
<keyword evidence="2" id="KW-0813">Transport</keyword>
<organism evidence="4 5">
    <name type="scientific">Terriglobus aquaticus</name>
    <dbReference type="NCBI Taxonomy" id="940139"/>
    <lineage>
        <taxon>Bacteria</taxon>
        <taxon>Pseudomonadati</taxon>
        <taxon>Acidobacteriota</taxon>
        <taxon>Terriglobia</taxon>
        <taxon>Terriglobales</taxon>
        <taxon>Acidobacteriaceae</taxon>
        <taxon>Terriglobus</taxon>
    </lineage>
</organism>
<keyword evidence="5" id="KW-1185">Reference proteome</keyword>
<evidence type="ECO:0000256" key="3">
    <source>
        <dbReference type="SAM" id="Phobius"/>
    </source>
</evidence>
<dbReference type="Pfam" id="PF02632">
    <property type="entry name" value="BioY"/>
    <property type="match status" value="1"/>
</dbReference>
<comment type="caution">
    <text evidence="4">The sequence shown here is derived from an EMBL/GenBank/DDBJ whole genome shotgun (WGS) entry which is preliminary data.</text>
</comment>
<sequence>MPSVFLEETFVMVKESTATLAGTSHAAQSRGALWLRKASLALLGSLAVAVAAHVSVPLPFTPVPLTLQPMAVLLVGMLAGPALGCATMLLYLAEGAMGLPVFSPHGPGGLLQLAGPTGGFLWSYPLVAMIAGTLYPALRSRRPFLAAVFACLAATVVLFAAGASQLALLSHAGVRTVLNAAVIPFLPGEIVKILAASGIVAAWSARTRQ</sequence>
<feature type="transmembrane region" description="Helical" evidence="3">
    <location>
        <begin position="144"/>
        <end position="168"/>
    </location>
</feature>
<evidence type="ECO:0000256" key="1">
    <source>
        <dbReference type="ARBA" id="ARBA00010692"/>
    </source>
</evidence>
<proteinExistence type="inferred from homology"/>
<dbReference type="EMBL" id="JBJYXY010000001">
    <property type="protein sequence ID" value="MFN2975918.1"/>
    <property type="molecule type" value="Genomic_DNA"/>
</dbReference>
<dbReference type="Proteomes" id="UP001634747">
    <property type="component" value="Unassembled WGS sequence"/>
</dbReference>